<comment type="caution">
    <text evidence="1">The sequence shown here is derived from an EMBL/GenBank/DDBJ whole genome shotgun (WGS) entry which is preliminary data.</text>
</comment>
<accession>A0A6A1VVG7</accession>
<organism evidence="1 2">
    <name type="scientific">Morella rubra</name>
    <name type="common">Chinese bayberry</name>
    <dbReference type="NCBI Taxonomy" id="262757"/>
    <lineage>
        <taxon>Eukaryota</taxon>
        <taxon>Viridiplantae</taxon>
        <taxon>Streptophyta</taxon>
        <taxon>Embryophyta</taxon>
        <taxon>Tracheophyta</taxon>
        <taxon>Spermatophyta</taxon>
        <taxon>Magnoliopsida</taxon>
        <taxon>eudicotyledons</taxon>
        <taxon>Gunneridae</taxon>
        <taxon>Pentapetalae</taxon>
        <taxon>rosids</taxon>
        <taxon>fabids</taxon>
        <taxon>Fagales</taxon>
        <taxon>Myricaceae</taxon>
        <taxon>Morella</taxon>
    </lineage>
</organism>
<evidence type="ECO:0000313" key="2">
    <source>
        <dbReference type="Proteomes" id="UP000516437"/>
    </source>
</evidence>
<evidence type="ECO:0000313" key="1">
    <source>
        <dbReference type="EMBL" id="KAB1216773.1"/>
    </source>
</evidence>
<proteinExistence type="predicted"/>
<gene>
    <name evidence="1" type="ORF">CJ030_MR4G020653</name>
</gene>
<dbReference type="Proteomes" id="UP000516437">
    <property type="component" value="Chromosome 4"/>
</dbReference>
<dbReference type="EMBL" id="RXIC02000022">
    <property type="protein sequence ID" value="KAB1216773.1"/>
    <property type="molecule type" value="Genomic_DNA"/>
</dbReference>
<dbReference type="AlphaFoldDB" id="A0A6A1VVG7"/>
<protein>
    <submittedName>
        <fullName evidence="1">Uncharacterized protein</fullName>
    </submittedName>
</protein>
<name>A0A6A1VVG7_9ROSI</name>
<keyword evidence="2" id="KW-1185">Reference proteome</keyword>
<sequence length="68" mass="8032">MKNKALMHRLIAGIPHDIHNNSSLQKEISLLNMNKRKSRLNIQHNRHPRRNVELLHSSYPYRAWGLSP</sequence>
<reference evidence="1 2" key="1">
    <citation type="journal article" date="2019" name="Plant Biotechnol. J.">
        <title>The red bayberry genome and genetic basis of sex determination.</title>
        <authorList>
            <person name="Jia H.M."/>
            <person name="Jia H.J."/>
            <person name="Cai Q.L."/>
            <person name="Wang Y."/>
            <person name="Zhao H.B."/>
            <person name="Yang W.F."/>
            <person name="Wang G.Y."/>
            <person name="Li Y.H."/>
            <person name="Zhan D.L."/>
            <person name="Shen Y.T."/>
            <person name="Niu Q.F."/>
            <person name="Chang L."/>
            <person name="Qiu J."/>
            <person name="Zhao L."/>
            <person name="Xie H.B."/>
            <person name="Fu W.Y."/>
            <person name="Jin J."/>
            <person name="Li X.W."/>
            <person name="Jiao Y."/>
            <person name="Zhou C.C."/>
            <person name="Tu T."/>
            <person name="Chai C.Y."/>
            <person name="Gao J.L."/>
            <person name="Fan L.J."/>
            <person name="van de Weg E."/>
            <person name="Wang J.Y."/>
            <person name="Gao Z.S."/>
        </authorList>
    </citation>
    <scope>NUCLEOTIDE SEQUENCE [LARGE SCALE GENOMIC DNA]</scope>
    <source>
        <tissue evidence="1">Leaves</tissue>
    </source>
</reference>